<proteinExistence type="predicted"/>
<organism evidence="1 2">
    <name type="scientific">Populus trichocarpa</name>
    <name type="common">Western balsam poplar</name>
    <name type="synonym">Populus balsamifera subsp. trichocarpa</name>
    <dbReference type="NCBI Taxonomy" id="3694"/>
    <lineage>
        <taxon>Eukaryota</taxon>
        <taxon>Viridiplantae</taxon>
        <taxon>Streptophyta</taxon>
        <taxon>Embryophyta</taxon>
        <taxon>Tracheophyta</taxon>
        <taxon>Spermatophyta</taxon>
        <taxon>Magnoliopsida</taxon>
        <taxon>eudicotyledons</taxon>
        <taxon>Gunneridae</taxon>
        <taxon>Pentapetalae</taxon>
        <taxon>rosids</taxon>
        <taxon>fabids</taxon>
        <taxon>Malpighiales</taxon>
        <taxon>Salicaceae</taxon>
        <taxon>Saliceae</taxon>
        <taxon>Populus</taxon>
    </lineage>
</organism>
<name>A0ACC0TAI1_POPTR</name>
<sequence>MVWIFTPGPNLKSTPKSNPSLEVAFLSSAVLLLKNKLEDAWTPHVSIFGEHMTSCSQFFFGQPKLLFELVQNAWTSRMDTVKQRIPVLNPISSAECLLQTLCSTFRNSTGHVLVQVRGHAYFTCVTNYSIINTIHCSADTSWNNGHSIAVSGSAPTITAAAPSEEIAKLTRISKGVSNGPRKETARFSEHTIRTRAPGLFSARAFERRRVL</sequence>
<gene>
    <name evidence="1" type="ORF">POPTR_003G195150v4</name>
</gene>
<comment type="caution">
    <text evidence="1">The sequence shown here is derived from an EMBL/GenBank/DDBJ whole genome shotgun (WGS) entry which is preliminary data.</text>
</comment>
<keyword evidence="2" id="KW-1185">Reference proteome</keyword>
<protein>
    <submittedName>
        <fullName evidence="1">Uncharacterized protein</fullName>
    </submittedName>
</protein>
<reference evidence="1 2" key="1">
    <citation type="journal article" date="2006" name="Science">
        <title>The genome of black cottonwood, Populus trichocarpa (Torr. &amp; Gray).</title>
        <authorList>
            <person name="Tuskan G.A."/>
            <person name="Difazio S."/>
            <person name="Jansson S."/>
            <person name="Bohlmann J."/>
            <person name="Grigoriev I."/>
            <person name="Hellsten U."/>
            <person name="Putnam N."/>
            <person name="Ralph S."/>
            <person name="Rombauts S."/>
            <person name="Salamov A."/>
            <person name="Schein J."/>
            <person name="Sterck L."/>
            <person name="Aerts A."/>
            <person name="Bhalerao R.R."/>
            <person name="Bhalerao R.P."/>
            <person name="Blaudez D."/>
            <person name="Boerjan W."/>
            <person name="Brun A."/>
            <person name="Brunner A."/>
            <person name="Busov V."/>
            <person name="Campbell M."/>
            <person name="Carlson J."/>
            <person name="Chalot M."/>
            <person name="Chapman J."/>
            <person name="Chen G.L."/>
            <person name="Cooper D."/>
            <person name="Coutinho P.M."/>
            <person name="Couturier J."/>
            <person name="Covert S."/>
            <person name="Cronk Q."/>
            <person name="Cunningham R."/>
            <person name="Davis J."/>
            <person name="Degroeve S."/>
            <person name="Dejardin A."/>
            <person name="Depamphilis C."/>
            <person name="Detter J."/>
            <person name="Dirks B."/>
            <person name="Dubchak I."/>
            <person name="Duplessis S."/>
            <person name="Ehlting J."/>
            <person name="Ellis B."/>
            <person name="Gendler K."/>
            <person name="Goodstein D."/>
            <person name="Gribskov M."/>
            <person name="Grimwood J."/>
            <person name="Groover A."/>
            <person name="Gunter L."/>
            <person name="Hamberger B."/>
            <person name="Heinze B."/>
            <person name="Helariutta Y."/>
            <person name="Henrissat B."/>
            <person name="Holligan D."/>
            <person name="Holt R."/>
            <person name="Huang W."/>
            <person name="Islam-Faridi N."/>
            <person name="Jones S."/>
            <person name="Jones-Rhoades M."/>
            <person name="Jorgensen R."/>
            <person name="Joshi C."/>
            <person name="Kangasjarvi J."/>
            <person name="Karlsson J."/>
            <person name="Kelleher C."/>
            <person name="Kirkpatrick R."/>
            <person name="Kirst M."/>
            <person name="Kohler A."/>
            <person name="Kalluri U."/>
            <person name="Larimer F."/>
            <person name="Leebens-Mack J."/>
            <person name="Leple J.C."/>
            <person name="Locascio P."/>
            <person name="Lou Y."/>
            <person name="Lucas S."/>
            <person name="Martin F."/>
            <person name="Montanini B."/>
            <person name="Napoli C."/>
            <person name="Nelson D.R."/>
            <person name="Nelson C."/>
            <person name="Nieminen K."/>
            <person name="Nilsson O."/>
            <person name="Pereda V."/>
            <person name="Peter G."/>
            <person name="Philippe R."/>
            <person name="Pilate G."/>
            <person name="Poliakov A."/>
            <person name="Razumovskaya J."/>
            <person name="Richardson P."/>
            <person name="Rinaldi C."/>
            <person name="Ritland K."/>
            <person name="Rouze P."/>
            <person name="Ryaboy D."/>
            <person name="Schmutz J."/>
            <person name="Schrader J."/>
            <person name="Segerman B."/>
            <person name="Shin H."/>
            <person name="Siddiqui A."/>
            <person name="Sterky F."/>
            <person name="Terry A."/>
            <person name="Tsai C.J."/>
            <person name="Uberbacher E."/>
            <person name="Unneberg P."/>
            <person name="Vahala J."/>
            <person name="Wall K."/>
            <person name="Wessler S."/>
            <person name="Yang G."/>
            <person name="Yin T."/>
            <person name="Douglas C."/>
            <person name="Marra M."/>
            <person name="Sandberg G."/>
            <person name="Van de Peer Y."/>
            <person name="Rokhsar D."/>
        </authorList>
    </citation>
    <scope>NUCLEOTIDE SEQUENCE [LARGE SCALE GENOMIC DNA]</scope>
    <source>
        <strain evidence="2">cv. Nisqually</strain>
    </source>
</reference>
<dbReference type="EMBL" id="CM009292">
    <property type="protein sequence ID" value="KAI9398544.1"/>
    <property type="molecule type" value="Genomic_DNA"/>
</dbReference>
<evidence type="ECO:0000313" key="2">
    <source>
        <dbReference type="Proteomes" id="UP000006729"/>
    </source>
</evidence>
<dbReference type="Proteomes" id="UP000006729">
    <property type="component" value="Chromosome 3"/>
</dbReference>
<evidence type="ECO:0000313" key="1">
    <source>
        <dbReference type="EMBL" id="KAI9398544.1"/>
    </source>
</evidence>
<accession>A0ACC0TAI1</accession>